<name>A0AAD5PN30_9CRUS</name>
<organism evidence="1 2">
    <name type="scientific">Daphnia sinensis</name>
    <dbReference type="NCBI Taxonomy" id="1820382"/>
    <lineage>
        <taxon>Eukaryota</taxon>
        <taxon>Metazoa</taxon>
        <taxon>Ecdysozoa</taxon>
        <taxon>Arthropoda</taxon>
        <taxon>Crustacea</taxon>
        <taxon>Branchiopoda</taxon>
        <taxon>Diplostraca</taxon>
        <taxon>Cladocera</taxon>
        <taxon>Anomopoda</taxon>
        <taxon>Daphniidae</taxon>
        <taxon>Daphnia</taxon>
        <taxon>Daphnia similis group</taxon>
    </lineage>
</organism>
<proteinExistence type="predicted"/>
<evidence type="ECO:0000313" key="1">
    <source>
        <dbReference type="EMBL" id="KAI9550604.1"/>
    </source>
</evidence>
<evidence type="ECO:0000313" key="2">
    <source>
        <dbReference type="Proteomes" id="UP000820818"/>
    </source>
</evidence>
<dbReference type="Proteomes" id="UP000820818">
    <property type="component" value="Unassembled WGS sequence"/>
</dbReference>
<dbReference type="EMBL" id="WJBH02000115">
    <property type="protein sequence ID" value="KAI9550604.1"/>
    <property type="molecule type" value="Genomic_DNA"/>
</dbReference>
<reference evidence="1" key="1">
    <citation type="submission" date="2022-05" db="EMBL/GenBank/DDBJ databases">
        <title>A multi-omics perspective on studying reproductive biology in Daphnia sinensis.</title>
        <authorList>
            <person name="Jia J."/>
        </authorList>
    </citation>
    <scope>NUCLEOTIDE SEQUENCE</scope>
    <source>
        <strain evidence="1">WSL</strain>
    </source>
</reference>
<gene>
    <name evidence="1" type="ORF">GHT06_006277</name>
</gene>
<sequence length="84" mass="9857">MCFQTKDLWYDTRLVLRYQMKGHTRVMQNSTNKTPLLSTTPWNIFSGILTNDICVYKLLENQSIGLTSTIFTLNTRYQILQPTH</sequence>
<protein>
    <submittedName>
        <fullName evidence="1">Uncharacterized protein</fullName>
    </submittedName>
</protein>
<keyword evidence="2" id="KW-1185">Reference proteome</keyword>
<accession>A0AAD5PN30</accession>
<dbReference type="AlphaFoldDB" id="A0AAD5PN30"/>
<comment type="caution">
    <text evidence="1">The sequence shown here is derived from an EMBL/GenBank/DDBJ whole genome shotgun (WGS) entry which is preliminary data.</text>
</comment>